<feature type="non-terminal residue" evidence="1">
    <location>
        <position position="140"/>
    </location>
</feature>
<reference evidence="1" key="1">
    <citation type="submission" date="2021-06" db="EMBL/GenBank/DDBJ databases">
        <authorList>
            <person name="Kallberg Y."/>
            <person name="Tangrot J."/>
            <person name="Rosling A."/>
        </authorList>
    </citation>
    <scope>NUCLEOTIDE SEQUENCE</scope>
    <source>
        <strain evidence="1">87-6 pot B 2015</strain>
    </source>
</reference>
<dbReference type="AlphaFoldDB" id="A0A9N9NK60"/>
<gene>
    <name evidence="1" type="ORF">FMOSSE_LOCUS16377</name>
</gene>
<comment type="caution">
    <text evidence="1">The sequence shown here is derived from an EMBL/GenBank/DDBJ whole genome shotgun (WGS) entry which is preliminary data.</text>
</comment>
<protein>
    <submittedName>
        <fullName evidence="1">770_t:CDS:1</fullName>
    </submittedName>
</protein>
<sequence>NILIQNIYPEIPINNTKGYFMPLNRKDSRRTIIQRNNTDFINSQYYEQWKNHSRHVFVILAFSPLIRLEPNCRDHSNYEDSSMQQSILLLIMKDDSIPFIPMKNHYLKSLWKTEFDEAHLWNPCCNPLKYHHTITNLKKM</sequence>
<organism evidence="1 2">
    <name type="scientific">Funneliformis mosseae</name>
    <name type="common">Endomycorrhizal fungus</name>
    <name type="synonym">Glomus mosseae</name>
    <dbReference type="NCBI Taxonomy" id="27381"/>
    <lineage>
        <taxon>Eukaryota</taxon>
        <taxon>Fungi</taxon>
        <taxon>Fungi incertae sedis</taxon>
        <taxon>Mucoromycota</taxon>
        <taxon>Glomeromycotina</taxon>
        <taxon>Glomeromycetes</taxon>
        <taxon>Glomerales</taxon>
        <taxon>Glomeraceae</taxon>
        <taxon>Funneliformis</taxon>
    </lineage>
</organism>
<keyword evidence="2" id="KW-1185">Reference proteome</keyword>
<proteinExistence type="predicted"/>
<dbReference type="Proteomes" id="UP000789375">
    <property type="component" value="Unassembled WGS sequence"/>
</dbReference>
<feature type="non-terminal residue" evidence="1">
    <location>
        <position position="1"/>
    </location>
</feature>
<dbReference type="EMBL" id="CAJVPP010022590">
    <property type="protein sequence ID" value="CAG8745442.1"/>
    <property type="molecule type" value="Genomic_DNA"/>
</dbReference>
<evidence type="ECO:0000313" key="2">
    <source>
        <dbReference type="Proteomes" id="UP000789375"/>
    </source>
</evidence>
<accession>A0A9N9NK60</accession>
<name>A0A9N9NK60_FUNMO</name>
<evidence type="ECO:0000313" key="1">
    <source>
        <dbReference type="EMBL" id="CAG8745442.1"/>
    </source>
</evidence>